<keyword evidence="2" id="KW-1133">Transmembrane helix</keyword>
<proteinExistence type="inferred from homology"/>
<dbReference type="InterPro" id="IPR003425">
    <property type="entry name" value="CCB3/YggT"/>
</dbReference>
<dbReference type="EMBL" id="FNJW01000008">
    <property type="protein sequence ID" value="SDQ52517.1"/>
    <property type="molecule type" value="Genomic_DNA"/>
</dbReference>
<keyword evidence="4" id="KW-1185">Reference proteome</keyword>
<comment type="similarity">
    <text evidence="1">Belongs to the YggT family.</text>
</comment>
<protein>
    <submittedName>
        <fullName evidence="3">YggT family protein</fullName>
    </submittedName>
</protein>
<organism evidence="3 4">
    <name type="scientific">Carnobacterium viridans</name>
    <dbReference type="NCBI Taxonomy" id="174587"/>
    <lineage>
        <taxon>Bacteria</taxon>
        <taxon>Bacillati</taxon>
        <taxon>Bacillota</taxon>
        <taxon>Bacilli</taxon>
        <taxon>Lactobacillales</taxon>
        <taxon>Carnobacteriaceae</taxon>
        <taxon>Carnobacterium</taxon>
    </lineage>
</organism>
<gene>
    <name evidence="3" type="ORF">SAMN04487752_2632</name>
</gene>
<sequence length="95" mass="10881">MAYFMSLLYTILSKALDIYSTLIIVYILMSWFPGAYQSKFGRLLSSICEPYLGFFRRFIPPIGMISFSGIVALIVLNLAKSGLYSLFQLIMRIVY</sequence>
<dbReference type="Proteomes" id="UP000199481">
    <property type="component" value="Unassembled WGS sequence"/>
</dbReference>
<dbReference type="Pfam" id="PF02325">
    <property type="entry name" value="CCB3_YggT"/>
    <property type="match status" value="1"/>
</dbReference>
<dbReference type="PANTHER" id="PTHR33219">
    <property type="entry name" value="YLMG HOMOLOG PROTEIN 2, CHLOROPLASTIC"/>
    <property type="match status" value="1"/>
</dbReference>
<evidence type="ECO:0000313" key="3">
    <source>
        <dbReference type="EMBL" id="SDQ52517.1"/>
    </source>
</evidence>
<reference evidence="4" key="1">
    <citation type="submission" date="2016-10" db="EMBL/GenBank/DDBJ databases">
        <authorList>
            <person name="Varghese N."/>
            <person name="Submissions S."/>
        </authorList>
    </citation>
    <scope>NUCLEOTIDE SEQUENCE [LARGE SCALE GENOMIC DNA]</scope>
    <source>
        <strain evidence="4">MPL-11</strain>
    </source>
</reference>
<feature type="transmembrane region" description="Helical" evidence="2">
    <location>
        <begin position="58"/>
        <end position="79"/>
    </location>
</feature>
<evidence type="ECO:0000256" key="2">
    <source>
        <dbReference type="SAM" id="Phobius"/>
    </source>
</evidence>
<keyword evidence="2" id="KW-0472">Membrane</keyword>
<name>A0A1H1BKU7_9LACT</name>
<evidence type="ECO:0000256" key="1">
    <source>
        <dbReference type="ARBA" id="ARBA00010894"/>
    </source>
</evidence>
<dbReference type="AlphaFoldDB" id="A0A1H1BKU7"/>
<dbReference type="PANTHER" id="PTHR33219:SF14">
    <property type="entry name" value="PROTEIN COFACTOR ASSEMBLY OF COMPLEX C SUBUNIT B CCB3, CHLOROPLASTIC-RELATED"/>
    <property type="match status" value="1"/>
</dbReference>
<accession>A0A1H1BKU7</accession>
<feature type="transmembrane region" description="Helical" evidence="2">
    <location>
        <begin position="7"/>
        <end position="32"/>
    </location>
</feature>
<dbReference type="GO" id="GO:0016020">
    <property type="term" value="C:membrane"/>
    <property type="evidence" value="ECO:0007669"/>
    <property type="project" value="InterPro"/>
</dbReference>
<evidence type="ECO:0000313" key="4">
    <source>
        <dbReference type="Proteomes" id="UP000199481"/>
    </source>
</evidence>
<keyword evidence="2" id="KW-0812">Transmembrane</keyword>